<keyword evidence="1" id="KW-0812">Transmembrane</keyword>
<feature type="transmembrane region" description="Helical" evidence="1">
    <location>
        <begin position="44"/>
        <end position="64"/>
    </location>
</feature>
<keyword evidence="1" id="KW-0472">Membrane</keyword>
<reference evidence="2" key="1">
    <citation type="submission" date="2019-08" db="EMBL/GenBank/DDBJ databases">
        <authorList>
            <person name="Kucharzyk K."/>
            <person name="Murdoch R.W."/>
            <person name="Higgins S."/>
            <person name="Loffler F."/>
        </authorList>
    </citation>
    <scope>NUCLEOTIDE SEQUENCE</scope>
</reference>
<sequence>MSDDAAHPVVIKPGILTALKYKSPETQFVACGTALHDVILGKAVAFYAVITSANTAVIAVVFTVV</sequence>
<dbReference type="AlphaFoldDB" id="A0A645GEE1"/>
<accession>A0A645GEE1</accession>
<protein>
    <submittedName>
        <fullName evidence="2">Uncharacterized protein</fullName>
    </submittedName>
</protein>
<proteinExistence type="predicted"/>
<keyword evidence="1" id="KW-1133">Transmembrane helix</keyword>
<dbReference type="EMBL" id="VSSQ01073220">
    <property type="protein sequence ID" value="MPN24382.1"/>
    <property type="molecule type" value="Genomic_DNA"/>
</dbReference>
<evidence type="ECO:0000256" key="1">
    <source>
        <dbReference type="SAM" id="Phobius"/>
    </source>
</evidence>
<comment type="caution">
    <text evidence="2">The sequence shown here is derived from an EMBL/GenBank/DDBJ whole genome shotgun (WGS) entry which is preliminary data.</text>
</comment>
<evidence type="ECO:0000313" key="2">
    <source>
        <dbReference type="EMBL" id="MPN24382.1"/>
    </source>
</evidence>
<organism evidence="2">
    <name type="scientific">bioreactor metagenome</name>
    <dbReference type="NCBI Taxonomy" id="1076179"/>
    <lineage>
        <taxon>unclassified sequences</taxon>
        <taxon>metagenomes</taxon>
        <taxon>ecological metagenomes</taxon>
    </lineage>
</organism>
<name>A0A645GEE1_9ZZZZ</name>
<gene>
    <name evidence="2" type="ORF">SDC9_171780</name>
</gene>